<dbReference type="PANTHER" id="PTHR33526">
    <property type="entry name" value="OS07G0123800 PROTEIN"/>
    <property type="match status" value="1"/>
</dbReference>
<feature type="region of interest" description="Disordered" evidence="1">
    <location>
        <begin position="330"/>
        <end position="364"/>
    </location>
</feature>
<name>A0AAP0LP59_9ROSI</name>
<keyword evidence="3" id="KW-1185">Reference proteome</keyword>
<feature type="compositionally biased region" description="Basic and acidic residues" evidence="1">
    <location>
        <begin position="340"/>
        <end position="354"/>
    </location>
</feature>
<gene>
    <name evidence="2" type="ORF">WN944_028606</name>
</gene>
<accession>A0AAP0LP59</accession>
<evidence type="ECO:0000313" key="3">
    <source>
        <dbReference type="Proteomes" id="UP001428341"/>
    </source>
</evidence>
<comment type="caution">
    <text evidence="2">The sequence shown here is derived from an EMBL/GenBank/DDBJ whole genome shotgun (WGS) entry which is preliminary data.</text>
</comment>
<evidence type="ECO:0000256" key="1">
    <source>
        <dbReference type="SAM" id="MobiDB-lite"/>
    </source>
</evidence>
<dbReference type="EMBL" id="JBCGBO010000025">
    <property type="protein sequence ID" value="KAK9176589.1"/>
    <property type="molecule type" value="Genomic_DNA"/>
</dbReference>
<reference evidence="2 3" key="1">
    <citation type="submission" date="2024-05" db="EMBL/GenBank/DDBJ databases">
        <title>Haplotype-resolved chromosome-level genome assembly of Huyou (Citrus changshanensis).</title>
        <authorList>
            <person name="Miao C."/>
            <person name="Chen W."/>
            <person name="Wu Y."/>
            <person name="Wang L."/>
            <person name="Zhao S."/>
            <person name="Grierson D."/>
            <person name="Xu C."/>
            <person name="Chen K."/>
        </authorList>
    </citation>
    <scope>NUCLEOTIDE SEQUENCE [LARGE SCALE GENOMIC DNA]</scope>
    <source>
        <strain evidence="2">01-14</strain>
        <tissue evidence="2">Leaf</tissue>
    </source>
</reference>
<proteinExistence type="predicted"/>
<protein>
    <submittedName>
        <fullName evidence="2">Uncharacterized protein</fullName>
    </submittedName>
</protein>
<feature type="region of interest" description="Disordered" evidence="1">
    <location>
        <begin position="115"/>
        <end position="170"/>
    </location>
</feature>
<feature type="compositionally biased region" description="Basic and acidic residues" evidence="1">
    <location>
        <begin position="187"/>
        <end position="196"/>
    </location>
</feature>
<dbReference type="Proteomes" id="UP001428341">
    <property type="component" value="Unassembled WGS sequence"/>
</dbReference>
<organism evidence="2 3">
    <name type="scientific">Citrus x changshan-huyou</name>
    <dbReference type="NCBI Taxonomy" id="2935761"/>
    <lineage>
        <taxon>Eukaryota</taxon>
        <taxon>Viridiplantae</taxon>
        <taxon>Streptophyta</taxon>
        <taxon>Embryophyta</taxon>
        <taxon>Tracheophyta</taxon>
        <taxon>Spermatophyta</taxon>
        <taxon>Magnoliopsida</taxon>
        <taxon>eudicotyledons</taxon>
        <taxon>Gunneridae</taxon>
        <taxon>Pentapetalae</taxon>
        <taxon>rosids</taxon>
        <taxon>malvids</taxon>
        <taxon>Sapindales</taxon>
        <taxon>Rutaceae</taxon>
        <taxon>Aurantioideae</taxon>
        <taxon>Citrus</taxon>
    </lineage>
</organism>
<dbReference type="AlphaFoldDB" id="A0AAP0LP59"/>
<feature type="region of interest" description="Disordered" evidence="1">
    <location>
        <begin position="186"/>
        <end position="205"/>
    </location>
</feature>
<sequence>MQTKATKIFKAPIKILRKARDFYVRGMQELGAAPATRLPKSYSVNSLRAWDDEEDFSQLLRAASTKIMDGKVQLNGMARSYSVSVGKIGIIEEDKPCAFVEDAVKADLLYPRSRSHAAMPGNEAPGQQAEGRNGDSIVEPFGPWMMAPRRGRKPNNGRVNTGDLNRNREFTGAGTSRFHILSQVPDEGGHHEHEACTDFPSTSRQPFISASNPTFTAKIDNTVQILARRKPQNKTVVIRNQSRKPNAPVVPTSNPFQPSVLSIRDEDINLLPHANQQSNSHSFPQKVSSNQRVVSFATTLDPTKHTVVFCSPPTLLNGDVREVATDHIERQGPDPQHLADPPDDHNTPRVKESGHVCNHPAVPMSGMDGDGMTDDEISMVHETPLALMDDFLACSISRSQPQSYLLSARLKMRGKAQKQTKLMKICKAPIKILCKARDFYLKGMNELAAPAVSLSKSYSVNSIKAVDDEDFRQLLRAASTRIIDGKLQPNGMARSYSVSVGKIGRIEEDKPCAFVEDAVKANLLYPRSRSRAVKRNFV</sequence>
<dbReference type="PANTHER" id="PTHR33526:SF20">
    <property type="entry name" value="VQ DOMAIN-CONTAINING PROTEIN"/>
    <property type="match status" value="1"/>
</dbReference>
<evidence type="ECO:0000313" key="2">
    <source>
        <dbReference type="EMBL" id="KAK9176589.1"/>
    </source>
</evidence>